<protein>
    <recommendedName>
        <fullName evidence="2">diguanylate cyclase</fullName>
        <ecNumber evidence="2">2.7.7.65</ecNumber>
    </recommendedName>
</protein>
<evidence type="ECO:0000256" key="3">
    <source>
        <dbReference type="ARBA" id="ARBA00034247"/>
    </source>
</evidence>
<dbReference type="Pfam" id="PF00990">
    <property type="entry name" value="GGDEF"/>
    <property type="match status" value="1"/>
</dbReference>
<dbReference type="InterPro" id="IPR043128">
    <property type="entry name" value="Rev_trsase/Diguanyl_cyclase"/>
</dbReference>
<evidence type="ECO:0000256" key="1">
    <source>
        <dbReference type="ARBA" id="ARBA00001946"/>
    </source>
</evidence>
<reference evidence="8 9" key="1">
    <citation type="submission" date="2013-09" db="EMBL/GenBank/DDBJ databases">
        <title>Genome sequencing of Arenimonas composti.</title>
        <authorList>
            <person name="Chen F."/>
            <person name="Wang G."/>
        </authorList>
    </citation>
    <scope>NUCLEOTIDE SEQUENCE [LARGE SCALE GENOMIC DNA]</scope>
    <source>
        <strain evidence="8 9">TR7-09</strain>
    </source>
</reference>
<keyword evidence="5" id="KW-0472">Membrane</keyword>
<dbReference type="Gene3D" id="1.25.40.10">
    <property type="entry name" value="Tetratricopeptide repeat domain"/>
    <property type="match status" value="2"/>
</dbReference>
<dbReference type="EC" id="2.7.7.65" evidence="2"/>
<evidence type="ECO:0000256" key="4">
    <source>
        <dbReference type="SAM" id="Coils"/>
    </source>
</evidence>
<dbReference type="PANTHER" id="PTHR45138:SF9">
    <property type="entry name" value="DIGUANYLATE CYCLASE DGCM-RELATED"/>
    <property type="match status" value="1"/>
</dbReference>
<dbReference type="AlphaFoldDB" id="A0A091BCK0"/>
<evidence type="ECO:0000256" key="6">
    <source>
        <dbReference type="SAM" id="SignalP"/>
    </source>
</evidence>
<dbReference type="SUPFAM" id="SSF48452">
    <property type="entry name" value="TPR-like"/>
    <property type="match status" value="2"/>
</dbReference>
<feature type="chain" id="PRO_5001869597" description="diguanylate cyclase" evidence="6">
    <location>
        <begin position="27"/>
        <end position="594"/>
    </location>
</feature>
<dbReference type="Gene3D" id="3.30.70.270">
    <property type="match status" value="1"/>
</dbReference>
<dbReference type="InterPro" id="IPR000160">
    <property type="entry name" value="GGDEF_dom"/>
</dbReference>
<organism evidence="8 9">
    <name type="scientific">Arenimonas composti TR7-09 = DSM 18010</name>
    <dbReference type="NCBI Taxonomy" id="1121013"/>
    <lineage>
        <taxon>Bacteria</taxon>
        <taxon>Pseudomonadati</taxon>
        <taxon>Pseudomonadota</taxon>
        <taxon>Gammaproteobacteria</taxon>
        <taxon>Lysobacterales</taxon>
        <taxon>Lysobacteraceae</taxon>
        <taxon>Arenimonas</taxon>
    </lineage>
</organism>
<dbReference type="PANTHER" id="PTHR45138">
    <property type="entry name" value="REGULATORY COMPONENTS OF SENSORY TRANSDUCTION SYSTEM"/>
    <property type="match status" value="1"/>
</dbReference>
<proteinExistence type="predicted"/>
<comment type="catalytic activity">
    <reaction evidence="3">
        <text>2 GTP = 3',3'-c-di-GMP + 2 diphosphate</text>
        <dbReference type="Rhea" id="RHEA:24898"/>
        <dbReference type="ChEBI" id="CHEBI:33019"/>
        <dbReference type="ChEBI" id="CHEBI:37565"/>
        <dbReference type="ChEBI" id="CHEBI:58805"/>
        <dbReference type="EC" id="2.7.7.65"/>
    </reaction>
</comment>
<dbReference type="GO" id="GO:0005886">
    <property type="term" value="C:plasma membrane"/>
    <property type="evidence" value="ECO:0007669"/>
    <property type="project" value="TreeGrafter"/>
</dbReference>
<evidence type="ECO:0000256" key="2">
    <source>
        <dbReference type="ARBA" id="ARBA00012528"/>
    </source>
</evidence>
<keyword evidence="9" id="KW-1185">Reference proteome</keyword>
<keyword evidence="6" id="KW-0732">Signal</keyword>
<dbReference type="SUPFAM" id="SSF55073">
    <property type="entry name" value="Nucleotide cyclase"/>
    <property type="match status" value="1"/>
</dbReference>
<gene>
    <name evidence="8" type="ORF">P873_10685</name>
</gene>
<name>A0A091BCK0_9GAMM</name>
<dbReference type="InterPro" id="IPR029787">
    <property type="entry name" value="Nucleotide_cyclase"/>
</dbReference>
<dbReference type="InterPro" id="IPR050469">
    <property type="entry name" value="Diguanylate_Cyclase"/>
</dbReference>
<dbReference type="NCBIfam" id="TIGR00254">
    <property type="entry name" value="GGDEF"/>
    <property type="match status" value="1"/>
</dbReference>
<dbReference type="STRING" id="1121013.GCA_000426365_00987"/>
<evidence type="ECO:0000313" key="9">
    <source>
        <dbReference type="Proteomes" id="UP000029391"/>
    </source>
</evidence>
<sequence>MKVTGIALALAIAAASAAAVVPPSSAEPLQALLDRAEALRSSDPREFSATLRQVEALTASATADQLEQLQYLRAYELAYSGRFDDAIVQARTLFEASDDPGIRLRAGALAVNSLAATRDFAEGLRQLDRTLELVERVPDPELRSHAWFAASALYTQIGQFALASHYADRVLVASRDPRSHCFAGQQKLEAEYQNFLASEPDVVIRPPSPAEIEETIAACDALGETIVTSFSRSLLARVHEQQGGRAEAMAILEDNLAAIEGTRYPRLIGEVHSLLARLYFENGDDARATQHAREALARSSEMAFSLPLVQAHETLYRVAERRGDFAAAFDHYRRYAQADKAYLDAVKARELAFQAVRQETEEKNRTIQRLDDQNRLLQLEQKVAQQAARNTQLLVALLLVLLTVIVYWAWKTKRTQMVFRRMAELDALTRSSNRHHFTRSAELTLDRCQRDGEAVAMVMFDLDEFKSINDRFGHGVGDWVLRQVADACRGCIRRADLLGRIGGEEFAVLLPGATAAEGIVLAEKCREALHRIDTQSTGRDFRISGSFGVADTLRAGFDFNKLLASADAAMYAAKRGGRDRVAVFTPDLDGMSPP</sequence>
<dbReference type="CDD" id="cd01949">
    <property type="entry name" value="GGDEF"/>
    <property type="match status" value="1"/>
</dbReference>
<keyword evidence="5" id="KW-0812">Transmembrane</keyword>
<comment type="caution">
    <text evidence="8">The sequence shown here is derived from an EMBL/GenBank/DDBJ whole genome shotgun (WGS) entry which is preliminary data.</text>
</comment>
<dbReference type="RefSeq" id="WP_026816405.1">
    <property type="nucleotide sequence ID" value="NZ_AUFF01000002.1"/>
</dbReference>
<feature type="domain" description="GGDEF" evidence="7">
    <location>
        <begin position="453"/>
        <end position="586"/>
    </location>
</feature>
<feature type="signal peptide" evidence="6">
    <location>
        <begin position="1"/>
        <end position="26"/>
    </location>
</feature>
<accession>A0A091BCK0</accession>
<dbReference type="eggNOG" id="COG2199">
    <property type="taxonomic scope" value="Bacteria"/>
</dbReference>
<keyword evidence="5" id="KW-1133">Transmembrane helix</keyword>
<evidence type="ECO:0000259" key="7">
    <source>
        <dbReference type="PROSITE" id="PS50887"/>
    </source>
</evidence>
<dbReference type="SMART" id="SM00267">
    <property type="entry name" value="GGDEF"/>
    <property type="match status" value="1"/>
</dbReference>
<dbReference type="EMBL" id="AWXU01000035">
    <property type="protein sequence ID" value="KFN49431.1"/>
    <property type="molecule type" value="Genomic_DNA"/>
</dbReference>
<dbReference type="GO" id="GO:1902201">
    <property type="term" value="P:negative regulation of bacterial-type flagellum-dependent cell motility"/>
    <property type="evidence" value="ECO:0007669"/>
    <property type="project" value="TreeGrafter"/>
</dbReference>
<dbReference type="InterPro" id="IPR011990">
    <property type="entry name" value="TPR-like_helical_dom_sf"/>
</dbReference>
<evidence type="ECO:0000313" key="8">
    <source>
        <dbReference type="EMBL" id="KFN49431.1"/>
    </source>
</evidence>
<comment type="cofactor">
    <cofactor evidence="1">
        <name>Mg(2+)</name>
        <dbReference type="ChEBI" id="CHEBI:18420"/>
    </cofactor>
</comment>
<dbReference type="GO" id="GO:0052621">
    <property type="term" value="F:diguanylate cyclase activity"/>
    <property type="evidence" value="ECO:0007669"/>
    <property type="project" value="UniProtKB-EC"/>
</dbReference>
<dbReference type="OrthoDB" id="9803824at2"/>
<dbReference type="FunFam" id="3.30.70.270:FF:000001">
    <property type="entry name" value="Diguanylate cyclase domain protein"/>
    <property type="match status" value="1"/>
</dbReference>
<dbReference type="Proteomes" id="UP000029391">
    <property type="component" value="Unassembled WGS sequence"/>
</dbReference>
<dbReference type="GO" id="GO:0043709">
    <property type="term" value="P:cell adhesion involved in single-species biofilm formation"/>
    <property type="evidence" value="ECO:0007669"/>
    <property type="project" value="TreeGrafter"/>
</dbReference>
<keyword evidence="4" id="KW-0175">Coiled coil</keyword>
<feature type="coiled-coil region" evidence="4">
    <location>
        <begin position="353"/>
        <end position="387"/>
    </location>
</feature>
<evidence type="ECO:0000256" key="5">
    <source>
        <dbReference type="SAM" id="Phobius"/>
    </source>
</evidence>
<feature type="transmembrane region" description="Helical" evidence="5">
    <location>
        <begin position="393"/>
        <end position="410"/>
    </location>
</feature>
<dbReference type="PROSITE" id="PS50887">
    <property type="entry name" value="GGDEF"/>
    <property type="match status" value="1"/>
</dbReference>